<dbReference type="GO" id="GO:0000307">
    <property type="term" value="C:cyclin-dependent protein kinase holoenzyme complex"/>
    <property type="evidence" value="ECO:0007669"/>
    <property type="project" value="TreeGrafter"/>
</dbReference>
<feature type="region of interest" description="Disordered" evidence="1">
    <location>
        <begin position="126"/>
        <end position="146"/>
    </location>
</feature>
<dbReference type="PANTHER" id="PTHR15615:SF27">
    <property type="entry name" value="PHO85 CYCLIN CLG1"/>
    <property type="match status" value="1"/>
</dbReference>
<dbReference type="PANTHER" id="PTHR15615">
    <property type="match status" value="1"/>
</dbReference>
<dbReference type="EMBL" id="LT671821">
    <property type="protein sequence ID" value="SHO75738.1"/>
    <property type="molecule type" value="Genomic_DNA"/>
</dbReference>
<dbReference type="Pfam" id="PF08613">
    <property type="entry name" value="Cyclin"/>
    <property type="match status" value="1"/>
</dbReference>
<dbReference type="Proteomes" id="UP000186303">
    <property type="component" value="Chromosome 1"/>
</dbReference>
<dbReference type="OrthoDB" id="286814at2759"/>
<organism evidence="2 3">
    <name type="scientific">Malassezia sympodialis (strain ATCC 42132)</name>
    <name type="common">Atopic eczema-associated yeast</name>
    <dbReference type="NCBI Taxonomy" id="1230383"/>
    <lineage>
        <taxon>Eukaryota</taxon>
        <taxon>Fungi</taxon>
        <taxon>Dikarya</taxon>
        <taxon>Basidiomycota</taxon>
        <taxon>Ustilaginomycotina</taxon>
        <taxon>Malasseziomycetes</taxon>
        <taxon>Malasseziales</taxon>
        <taxon>Malasseziaceae</taxon>
        <taxon>Malassezia</taxon>
    </lineage>
</organism>
<dbReference type="VEuPathDB" id="FungiDB:MSYG_0071"/>
<dbReference type="GO" id="GO:0016538">
    <property type="term" value="F:cyclin-dependent protein serine/threonine kinase regulator activity"/>
    <property type="evidence" value="ECO:0007669"/>
    <property type="project" value="TreeGrafter"/>
</dbReference>
<gene>
    <name evidence="2" type="ORF">MSYG_0071</name>
</gene>
<dbReference type="InterPro" id="IPR036915">
    <property type="entry name" value="Cyclin-like_sf"/>
</dbReference>
<protein>
    <submittedName>
        <fullName evidence="2">Uncharacterized protein</fullName>
    </submittedName>
</protein>
<dbReference type="SUPFAM" id="SSF47954">
    <property type="entry name" value="Cyclin-like"/>
    <property type="match status" value="1"/>
</dbReference>
<evidence type="ECO:0000313" key="2">
    <source>
        <dbReference type="EMBL" id="SHO75738.1"/>
    </source>
</evidence>
<reference evidence="3" key="1">
    <citation type="journal article" date="2017" name="Nucleic Acids Res.">
        <title>Proteogenomics produces comprehensive and highly accurate protein-coding gene annotation in a complete genome assembly of Malassezia sympodialis.</title>
        <authorList>
            <person name="Zhu Y."/>
            <person name="Engstroem P.G."/>
            <person name="Tellgren-Roth C."/>
            <person name="Baudo C.D."/>
            <person name="Kennell J.C."/>
            <person name="Sun S."/>
            <person name="Billmyre R.B."/>
            <person name="Schroeder M.S."/>
            <person name="Andersson A."/>
            <person name="Holm T."/>
            <person name="Sigurgeirsson B."/>
            <person name="Wu G."/>
            <person name="Sankaranarayanan S.R."/>
            <person name="Siddharthan R."/>
            <person name="Sanyal K."/>
            <person name="Lundeberg J."/>
            <person name="Nystedt B."/>
            <person name="Boekhout T."/>
            <person name="Dawson T.L. Jr."/>
            <person name="Heitman J."/>
            <person name="Scheynius A."/>
            <person name="Lehtioe J."/>
        </authorList>
    </citation>
    <scope>NUCLEOTIDE SEQUENCE [LARGE SCALE GENOMIC DNA]</scope>
    <source>
        <strain evidence="3">ATCC 42132</strain>
    </source>
</reference>
<dbReference type="Gene3D" id="1.10.472.10">
    <property type="entry name" value="Cyclin-like"/>
    <property type="match status" value="1"/>
</dbReference>
<name>A0A1M7ZZX4_MALS4</name>
<dbReference type="STRING" id="1230383.A0A1M7ZZX4"/>
<dbReference type="GO" id="GO:0005634">
    <property type="term" value="C:nucleus"/>
    <property type="evidence" value="ECO:0007669"/>
    <property type="project" value="TreeGrafter"/>
</dbReference>
<feature type="compositionally biased region" description="Polar residues" evidence="1">
    <location>
        <begin position="64"/>
        <end position="73"/>
    </location>
</feature>
<proteinExistence type="predicted"/>
<evidence type="ECO:0000313" key="3">
    <source>
        <dbReference type="Proteomes" id="UP000186303"/>
    </source>
</evidence>
<dbReference type="InterPro" id="IPR013922">
    <property type="entry name" value="Cyclin_PHO80-like"/>
</dbReference>
<keyword evidence="3" id="KW-1185">Reference proteome</keyword>
<dbReference type="AlphaFoldDB" id="A0A1M7ZZX4"/>
<evidence type="ECO:0000256" key="1">
    <source>
        <dbReference type="SAM" id="MobiDB-lite"/>
    </source>
</evidence>
<sequence>MAVGIVLDVAAHSGIQNSNLLDTHQGIGSSEWLLADETKTNVSSDPISSMQVNLESRSEFPVSISKTSNSGIETDSKHREAKQSAPPVGELYHTKRGEWCATMVCYIWFAEASRLPIQQANTSGIKRKWTDSQTGPNRKGFHRPARSMNSSISSLEYGSSRPSRIQVFPTERFVYFVINILRTTQVSYSVVLVSLYYIYRLKMRHSGLVGQHGSEYRLFLTSLILANKFLDDYTYTNKTWADLSKTPLKEVTKMELQMYTGMGANANVTPSDYTWWCTVLKGLKHQREIDRQWLHCKESASCIVRSPLSWSVNSSPISVPLNHTLSLPGTQHAYTGESEIGKRKRSWSTMNGREGERRIQSSPNLMSPGLLDNGYALQSLQVPTPVSSTDWPCNGKSMWTGGSSHEQGPPKPLVRTPAPYAYSVTNDLIPSTADARHSIPANIDTVNPIRNLGALDSAVPVLQSRPMVDMELFGPCRHFSPPFLAHPSTNTSPIVLAYYRLAAGYPYGIPASTNVGAVHNRPFFAPHPIFESSKSDVNMFISPPGSGVPLRSTNTFHFDEPFTHISENWPGTRIQNSSCGDGDCQVYLYKVLYQRVFPV</sequence>
<dbReference type="GO" id="GO:0019901">
    <property type="term" value="F:protein kinase binding"/>
    <property type="evidence" value="ECO:0007669"/>
    <property type="project" value="InterPro"/>
</dbReference>
<accession>A0A1M7ZZX4</accession>
<feature type="region of interest" description="Disordered" evidence="1">
    <location>
        <begin position="63"/>
        <end position="85"/>
    </location>
</feature>
<feature type="region of interest" description="Disordered" evidence="1">
    <location>
        <begin position="334"/>
        <end position="365"/>
    </location>
</feature>
<dbReference type="CDD" id="cd20557">
    <property type="entry name" value="CYCLIN_ScPCL1-like"/>
    <property type="match status" value="1"/>
</dbReference>